<feature type="region of interest" description="Disordered" evidence="1">
    <location>
        <begin position="39"/>
        <end position="71"/>
    </location>
</feature>
<keyword evidence="3" id="KW-1185">Reference proteome</keyword>
<accession>A0A8H8DMT4</accession>
<evidence type="ECO:0000313" key="3">
    <source>
        <dbReference type="Proteomes" id="UP000673691"/>
    </source>
</evidence>
<reference evidence="2 3" key="1">
    <citation type="journal article" name="Sci. Rep.">
        <title>Genome-scale phylogenetic analyses confirm Olpidium as the closest living zoosporic fungus to the non-flagellated, terrestrial fungi.</title>
        <authorList>
            <person name="Chang Y."/>
            <person name="Rochon D."/>
            <person name="Sekimoto S."/>
            <person name="Wang Y."/>
            <person name="Chovatia M."/>
            <person name="Sandor L."/>
            <person name="Salamov A."/>
            <person name="Grigoriev I.V."/>
            <person name="Stajich J.E."/>
            <person name="Spatafora J.W."/>
        </authorList>
    </citation>
    <scope>NUCLEOTIDE SEQUENCE [LARGE SCALE GENOMIC DNA]</scope>
    <source>
        <strain evidence="2">S191</strain>
    </source>
</reference>
<evidence type="ECO:0000313" key="2">
    <source>
        <dbReference type="EMBL" id="KAG5463642.1"/>
    </source>
</evidence>
<feature type="compositionally biased region" description="Basic and acidic residues" evidence="1">
    <location>
        <begin position="115"/>
        <end position="124"/>
    </location>
</feature>
<gene>
    <name evidence="2" type="ORF">BJ554DRAFT_5774</name>
</gene>
<dbReference type="EMBL" id="JAEFCI010000308">
    <property type="protein sequence ID" value="KAG5463642.1"/>
    <property type="molecule type" value="Genomic_DNA"/>
</dbReference>
<proteinExistence type="predicted"/>
<comment type="caution">
    <text evidence="2">The sequence shown here is derived from an EMBL/GenBank/DDBJ whole genome shotgun (WGS) entry which is preliminary data.</text>
</comment>
<feature type="compositionally biased region" description="Basic and acidic residues" evidence="1">
    <location>
        <begin position="49"/>
        <end position="71"/>
    </location>
</feature>
<sequence>MRSCRELLLQSAALLSEHPEFETPSDVASPLTFFAIEKRFGRRRNRRGGGPDRRPEECDKEEQDSRVLQERVTDPHCKVQFRSEEEMLTSFLNRHEVRSREKHAGPRGKKRKKNSPSDKTHRGLLDLRLKPLFLTSTRHIPGLRIN</sequence>
<organism evidence="2 3">
    <name type="scientific">Olpidium bornovanus</name>
    <dbReference type="NCBI Taxonomy" id="278681"/>
    <lineage>
        <taxon>Eukaryota</taxon>
        <taxon>Fungi</taxon>
        <taxon>Fungi incertae sedis</taxon>
        <taxon>Olpidiomycota</taxon>
        <taxon>Olpidiomycotina</taxon>
        <taxon>Olpidiomycetes</taxon>
        <taxon>Olpidiales</taxon>
        <taxon>Olpidiaceae</taxon>
        <taxon>Olpidium</taxon>
    </lineage>
</organism>
<feature type="compositionally biased region" description="Basic residues" evidence="1">
    <location>
        <begin position="105"/>
        <end position="114"/>
    </location>
</feature>
<feature type="region of interest" description="Disordered" evidence="1">
    <location>
        <begin position="92"/>
        <end position="124"/>
    </location>
</feature>
<dbReference type="Proteomes" id="UP000673691">
    <property type="component" value="Unassembled WGS sequence"/>
</dbReference>
<dbReference type="AlphaFoldDB" id="A0A8H8DMT4"/>
<name>A0A8H8DMT4_9FUNG</name>
<protein>
    <submittedName>
        <fullName evidence="2">Uncharacterized protein</fullName>
    </submittedName>
</protein>
<evidence type="ECO:0000256" key="1">
    <source>
        <dbReference type="SAM" id="MobiDB-lite"/>
    </source>
</evidence>
<feature type="compositionally biased region" description="Basic and acidic residues" evidence="1">
    <location>
        <begin position="93"/>
        <end position="104"/>
    </location>
</feature>